<keyword evidence="3" id="KW-1185">Reference proteome</keyword>
<sequence length="229" mass="25974">MGRWLGNVIYIDRNPNNPDEGWGWVEVTTEDMKRFGISNKHPLPRSVTKTQEITTTRYEDSIPYTETYTNTYEDSVRPPSRGKAGAKKFTLNIDGELVTIRAQKSLTIQAICAWLKTWASPTAKIVTPGNRTHSLDGEKLAHQAHFVYFILNQDSNAIKIGRARDLAKRMNALQTSSPAKLKLVKSVQVEGIKEAQDLEQSLHRQFSEIRLAGEWFKAEANLLEYISQL</sequence>
<keyword evidence="2" id="KW-0067">ATP-binding</keyword>
<keyword evidence="2" id="KW-0547">Nucleotide-binding</keyword>
<comment type="caution">
    <text evidence="2">The sequence shown here is derived from an EMBL/GenBank/DDBJ whole genome shotgun (WGS) entry which is preliminary data.</text>
</comment>
<dbReference type="SMART" id="SM00974">
    <property type="entry name" value="T5orf172"/>
    <property type="match status" value="1"/>
</dbReference>
<keyword evidence="2" id="KW-0378">Hydrolase</keyword>
<evidence type="ECO:0000313" key="2">
    <source>
        <dbReference type="EMBL" id="PSB19485.1"/>
    </source>
</evidence>
<keyword evidence="2" id="KW-0347">Helicase</keyword>
<dbReference type="GO" id="GO:0004386">
    <property type="term" value="F:helicase activity"/>
    <property type="evidence" value="ECO:0007669"/>
    <property type="project" value="UniProtKB-KW"/>
</dbReference>
<dbReference type="EMBL" id="PVWG01000010">
    <property type="protein sequence ID" value="PSB19485.1"/>
    <property type="molecule type" value="Genomic_DNA"/>
</dbReference>
<reference evidence="2 3" key="1">
    <citation type="submission" date="2018-02" db="EMBL/GenBank/DDBJ databases">
        <authorList>
            <person name="Cohen D.B."/>
            <person name="Kent A.D."/>
        </authorList>
    </citation>
    <scope>NUCLEOTIDE SEQUENCE [LARGE SCALE GENOMIC DNA]</scope>
    <source>
        <strain evidence="2 3">ULC007</strain>
    </source>
</reference>
<accession>A0A2T1DG81</accession>
<dbReference type="InterPro" id="IPR018306">
    <property type="entry name" value="Phage_T5_Orf172_DNA-bd"/>
</dbReference>
<feature type="domain" description="Bacteriophage T5 Orf172 DNA-binding" evidence="1">
    <location>
        <begin position="152"/>
        <end position="229"/>
    </location>
</feature>
<dbReference type="Proteomes" id="UP000238634">
    <property type="component" value="Unassembled WGS sequence"/>
</dbReference>
<dbReference type="AlphaFoldDB" id="A0A2T1DG81"/>
<evidence type="ECO:0000313" key="3">
    <source>
        <dbReference type="Proteomes" id="UP000238634"/>
    </source>
</evidence>
<dbReference type="RefSeq" id="WP_073071965.1">
    <property type="nucleotide sequence ID" value="NZ_MPPI01000013.1"/>
</dbReference>
<proteinExistence type="predicted"/>
<dbReference type="Pfam" id="PF13455">
    <property type="entry name" value="MUG113"/>
    <property type="match status" value="1"/>
</dbReference>
<organism evidence="2 3">
    <name type="scientific">Phormidesmis priestleyi ULC007</name>
    <dbReference type="NCBI Taxonomy" id="1920490"/>
    <lineage>
        <taxon>Bacteria</taxon>
        <taxon>Bacillati</taxon>
        <taxon>Cyanobacteriota</taxon>
        <taxon>Cyanophyceae</taxon>
        <taxon>Leptolyngbyales</taxon>
        <taxon>Leptolyngbyaceae</taxon>
        <taxon>Phormidesmis</taxon>
    </lineage>
</organism>
<name>A0A2T1DG81_9CYAN</name>
<reference evidence="2 3" key="2">
    <citation type="submission" date="2018-03" db="EMBL/GenBank/DDBJ databases">
        <title>The ancient ancestry and fast evolution of plastids.</title>
        <authorList>
            <person name="Moore K.R."/>
            <person name="Magnabosco C."/>
            <person name="Momper L."/>
            <person name="Gold D.A."/>
            <person name="Bosak T."/>
            <person name="Fournier G.P."/>
        </authorList>
    </citation>
    <scope>NUCLEOTIDE SEQUENCE [LARGE SCALE GENOMIC DNA]</scope>
    <source>
        <strain evidence="2 3">ULC007</strain>
    </source>
</reference>
<evidence type="ECO:0000259" key="1">
    <source>
        <dbReference type="SMART" id="SM00974"/>
    </source>
</evidence>
<gene>
    <name evidence="2" type="ORF">C7B65_11240</name>
</gene>
<protein>
    <submittedName>
        <fullName evidence="2">Helicase</fullName>
    </submittedName>
</protein>
<dbReference type="OrthoDB" id="573474at2"/>